<sequence>MLSYGGISAQISISRLKAAGKGSYEQAIHFQNQVFEDLRQECLEAGYLFEDPCFPAEPCSLGFKELGPYSSKTRGVEWMRPTELCGDPQFILGGATRTDICQGALGDCWLLAAIASLTLNENLLHRVVPHGQSFHENYAGIFHFQFWQFGEWVDIVIDDRLPVKDGELMFVHSVEGNEFWSALIEKAYAKLNGSYEALSGGSTTEGFEDFTGGVSEMYELCKPPKDLYRIISKALERDSLLGCSIDITSNFDMEAVTFKKLVKGHAYSVTGLSQVNFQGHTERLIRIRNPWGQVEWTGAWSDNSSEWDEIDPSEREDMCLKMEDGEFWMAFSEFLQQFSRLEICNLTPDTLSEETMSHWNTITFHGEWRRGSTAGGCRNHPNTFWINPQYKITLLEEDDDPEDDEEACSFLVALMQKDRRLSRRRGQDMHTIGFAVYEYRGCQNVHLKKDFFLTHSSSARSETFINLREVSARLRLPPGEYIIVPSTFEPSKEANFVLRVFTEKQSATEYVTSEHVAGIHCSLDVVFSVTVNVSVLHLSSVVVLFYSLTLSFQKDGSARLGLVEFQILWNKIRKWLVGINPYITLLWRSVLHLCIGFKLNNALNQIIVARYAENDAIDFDNFISCLVKMEAMFKIFQQMDKEGTGEVEMNISDVSSIPPCLFLTAFKHYVPILILKLLPFSF</sequence>
<dbReference type="Ensembl" id="ENSEEET00000016008.2">
    <property type="protein sequence ID" value="ENSEEEP00000015826.2"/>
    <property type="gene ID" value="ENSEEEG00000007389.2"/>
</dbReference>
<evidence type="ECO:0000256" key="5">
    <source>
        <dbReference type="ARBA" id="ARBA00022801"/>
    </source>
</evidence>
<dbReference type="PANTHER" id="PTHR10183:SF322">
    <property type="entry name" value="CALPAIN-11"/>
    <property type="match status" value="1"/>
</dbReference>
<organism evidence="11 12">
    <name type="scientific">Electrophorus electricus</name>
    <name type="common">Electric eel</name>
    <name type="synonym">Gymnotus electricus</name>
    <dbReference type="NCBI Taxonomy" id="8005"/>
    <lineage>
        <taxon>Eukaryota</taxon>
        <taxon>Metazoa</taxon>
        <taxon>Chordata</taxon>
        <taxon>Craniata</taxon>
        <taxon>Vertebrata</taxon>
        <taxon>Euteleostomi</taxon>
        <taxon>Actinopterygii</taxon>
        <taxon>Neopterygii</taxon>
        <taxon>Teleostei</taxon>
        <taxon>Ostariophysi</taxon>
        <taxon>Gymnotiformes</taxon>
        <taxon>Gymnotoidei</taxon>
        <taxon>Gymnotidae</taxon>
        <taxon>Electrophorus</taxon>
    </lineage>
</organism>
<dbReference type="CDD" id="cd00044">
    <property type="entry name" value="CysPc"/>
    <property type="match status" value="1"/>
</dbReference>
<dbReference type="InterPro" id="IPR001300">
    <property type="entry name" value="Peptidase_C2_calpain_cat"/>
</dbReference>
<dbReference type="CDD" id="cd00214">
    <property type="entry name" value="Calpain_III"/>
    <property type="match status" value="1"/>
</dbReference>
<evidence type="ECO:0000256" key="9">
    <source>
        <dbReference type="PROSITE-ProRule" id="PRU00239"/>
    </source>
</evidence>
<evidence type="ECO:0000313" key="11">
    <source>
        <dbReference type="Ensembl" id="ENSEEEP00000015826.2"/>
    </source>
</evidence>
<dbReference type="Gene3D" id="2.60.120.380">
    <property type="match status" value="1"/>
</dbReference>
<reference evidence="11" key="5">
    <citation type="submission" date="2025-09" db="UniProtKB">
        <authorList>
            <consortium name="Ensembl"/>
        </authorList>
    </citation>
    <scope>IDENTIFICATION</scope>
</reference>
<dbReference type="SMART" id="SM00230">
    <property type="entry name" value="CysPc"/>
    <property type="match status" value="1"/>
</dbReference>
<keyword evidence="7" id="KW-0106">Calcium</keyword>
<evidence type="ECO:0000313" key="12">
    <source>
        <dbReference type="Proteomes" id="UP000314983"/>
    </source>
</evidence>
<dbReference type="Proteomes" id="UP000314983">
    <property type="component" value="Chromosome 11"/>
</dbReference>
<feature type="active site" evidence="8 9">
    <location>
        <position position="108"/>
    </location>
</feature>
<accession>A0A4W4EVA8</accession>
<evidence type="ECO:0000256" key="4">
    <source>
        <dbReference type="ARBA" id="ARBA00022737"/>
    </source>
</evidence>
<dbReference type="SUPFAM" id="SSF49758">
    <property type="entry name" value="Calpain large subunit, middle domain (domain III)"/>
    <property type="match status" value="1"/>
</dbReference>
<evidence type="ECO:0000256" key="7">
    <source>
        <dbReference type="ARBA" id="ARBA00022837"/>
    </source>
</evidence>
<dbReference type="InterPro" id="IPR038765">
    <property type="entry name" value="Papain-like_cys_pep_sf"/>
</dbReference>
<evidence type="ECO:0000259" key="10">
    <source>
        <dbReference type="PROSITE" id="PS50203"/>
    </source>
</evidence>
<dbReference type="Pfam" id="PF01067">
    <property type="entry name" value="Calpain_III"/>
    <property type="match status" value="1"/>
</dbReference>
<dbReference type="InterPro" id="IPR036213">
    <property type="entry name" value="Calpain_III_sf"/>
</dbReference>
<keyword evidence="2 9" id="KW-0645">Protease</keyword>
<dbReference type="InterPro" id="IPR022684">
    <property type="entry name" value="Calpain_cysteine_protease"/>
</dbReference>
<keyword evidence="12" id="KW-1185">Reference proteome</keyword>
<proteinExistence type="inferred from homology"/>
<evidence type="ECO:0000256" key="2">
    <source>
        <dbReference type="ARBA" id="ARBA00022670"/>
    </source>
</evidence>
<dbReference type="InterPro" id="IPR000169">
    <property type="entry name" value="Pept_cys_AS"/>
</dbReference>
<dbReference type="Pfam" id="PF00648">
    <property type="entry name" value="Peptidase_C2"/>
    <property type="match status" value="1"/>
</dbReference>
<keyword evidence="5 9" id="KW-0378">Hydrolase</keyword>
<dbReference type="PRINTS" id="PR00704">
    <property type="entry name" value="CALPAIN"/>
</dbReference>
<keyword evidence="3" id="KW-0479">Metal-binding</keyword>
<dbReference type="GO" id="GO:0005737">
    <property type="term" value="C:cytoplasm"/>
    <property type="evidence" value="ECO:0007669"/>
    <property type="project" value="TreeGrafter"/>
</dbReference>
<dbReference type="GO" id="GO:0046872">
    <property type="term" value="F:metal ion binding"/>
    <property type="evidence" value="ECO:0007669"/>
    <property type="project" value="UniProtKB-KW"/>
</dbReference>
<name>A0A4W4EVA8_ELEEL</name>
<keyword evidence="4" id="KW-0677">Repeat</keyword>
<dbReference type="SMART" id="SM00720">
    <property type="entry name" value="calpain_III"/>
    <property type="match status" value="1"/>
</dbReference>
<keyword evidence="6 9" id="KW-0788">Thiol protease</keyword>
<dbReference type="PROSITE" id="PS00139">
    <property type="entry name" value="THIOL_PROTEASE_CYS"/>
    <property type="match status" value="1"/>
</dbReference>
<reference evidence="11" key="4">
    <citation type="submission" date="2025-08" db="UniProtKB">
        <authorList>
            <consortium name="Ensembl"/>
        </authorList>
    </citation>
    <scope>IDENTIFICATION</scope>
</reference>
<evidence type="ECO:0000256" key="6">
    <source>
        <dbReference type="ARBA" id="ARBA00022807"/>
    </source>
</evidence>
<dbReference type="FunFam" id="2.60.120.380:FF:000001">
    <property type="entry name" value="Calpain-1 catalytic subunit"/>
    <property type="match status" value="1"/>
</dbReference>
<dbReference type="InterPro" id="IPR022682">
    <property type="entry name" value="Calpain_domain_III"/>
</dbReference>
<feature type="active site" evidence="8 9">
    <location>
        <position position="265"/>
    </location>
</feature>
<dbReference type="SUPFAM" id="SSF47473">
    <property type="entry name" value="EF-hand"/>
    <property type="match status" value="1"/>
</dbReference>
<comment type="similarity">
    <text evidence="1">Belongs to the peptidase C2 family.</text>
</comment>
<dbReference type="Gene3D" id="1.10.238.10">
    <property type="entry name" value="EF-hand"/>
    <property type="match status" value="1"/>
</dbReference>
<dbReference type="PANTHER" id="PTHR10183">
    <property type="entry name" value="CALPAIN"/>
    <property type="match status" value="1"/>
</dbReference>
<dbReference type="GO" id="GO:0006508">
    <property type="term" value="P:proteolysis"/>
    <property type="evidence" value="ECO:0007669"/>
    <property type="project" value="UniProtKB-KW"/>
</dbReference>
<dbReference type="AlphaFoldDB" id="A0A4W4EVA8"/>
<dbReference type="FunFam" id="3.90.70.10:FF:000001">
    <property type="entry name" value="Calpain-1 catalytic subunit"/>
    <property type="match status" value="1"/>
</dbReference>
<dbReference type="GeneTree" id="ENSGT00940000158672"/>
<evidence type="ECO:0000256" key="1">
    <source>
        <dbReference type="ARBA" id="ARBA00007623"/>
    </source>
</evidence>
<reference evidence="12" key="1">
    <citation type="journal article" date="2014" name="Science">
        <title>Nonhuman genetics. Genomic basis for the convergent evolution of electric organs.</title>
        <authorList>
            <person name="Gallant J.R."/>
            <person name="Traeger L.L."/>
            <person name="Volkening J.D."/>
            <person name="Moffett H."/>
            <person name="Chen P.H."/>
            <person name="Novina C.D."/>
            <person name="Phillips G.N.Jr."/>
            <person name="Anand R."/>
            <person name="Wells G.B."/>
            <person name="Pinch M."/>
            <person name="Guth R."/>
            <person name="Unguez G.A."/>
            <person name="Albert J.S."/>
            <person name="Zakon H.H."/>
            <person name="Samanta M.P."/>
            <person name="Sussman M.R."/>
        </authorList>
    </citation>
    <scope>NUCLEOTIDE SEQUENCE [LARGE SCALE GENOMIC DNA]</scope>
</reference>
<dbReference type="SUPFAM" id="SSF54001">
    <property type="entry name" value="Cysteine proteinases"/>
    <property type="match status" value="1"/>
</dbReference>
<dbReference type="Gene3D" id="3.90.70.10">
    <property type="entry name" value="Cysteine proteinases"/>
    <property type="match status" value="1"/>
</dbReference>
<evidence type="ECO:0000256" key="3">
    <source>
        <dbReference type="ARBA" id="ARBA00022723"/>
    </source>
</evidence>
<evidence type="ECO:0000256" key="8">
    <source>
        <dbReference type="PIRSR" id="PIRSR622684-1"/>
    </source>
</evidence>
<dbReference type="PROSITE" id="PS50203">
    <property type="entry name" value="CALPAIN_CAT"/>
    <property type="match status" value="1"/>
</dbReference>
<feature type="domain" description="Calpain catalytic" evidence="10">
    <location>
        <begin position="48"/>
        <end position="347"/>
    </location>
</feature>
<dbReference type="InterPro" id="IPR033883">
    <property type="entry name" value="C2_III"/>
</dbReference>
<feature type="active site" evidence="8 9">
    <location>
        <position position="289"/>
    </location>
</feature>
<dbReference type="InterPro" id="IPR022683">
    <property type="entry name" value="Calpain_III"/>
</dbReference>
<dbReference type="GO" id="GO:0004198">
    <property type="term" value="F:calcium-dependent cysteine-type endopeptidase activity"/>
    <property type="evidence" value="ECO:0007669"/>
    <property type="project" value="InterPro"/>
</dbReference>
<reference evidence="12" key="2">
    <citation type="journal article" date="2017" name="Sci. Adv.">
        <title>A tail of two voltages: Proteomic comparison of the three electric organs of the electric eel.</title>
        <authorList>
            <person name="Traeger L.L."/>
            <person name="Sabat G."/>
            <person name="Barrett-Wilt G.A."/>
            <person name="Wells G.B."/>
            <person name="Sussman M.R."/>
        </authorList>
    </citation>
    <scope>NUCLEOTIDE SEQUENCE [LARGE SCALE GENOMIC DNA]</scope>
</reference>
<gene>
    <name evidence="11" type="primary">capn1a</name>
</gene>
<protein>
    <recommendedName>
        <fullName evidence="10">Calpain catalytic domain-containing protein</fullName>
    </recommendedName>
</protein>
<dbReference type="InterPro" id="IPR011992">
    <property type="entry name" value="EF-hand-dom_pair"/>
</dbReference>
<reference evidence="11" key="3">
    <citation type="submission" date="2020-05" db="EMBL/GenBank/DDBJ databases">
        <title>Electrophorus electricus (electric eel) genome, fEleEle1, primary haplotype.</title>
        <authorList>
            <person name="Myers G."/>
            <person name="Meyer A."/>
            <person name="Fedrigo O."/>
            <person name="Formenti G."/>
            <person name="Rhie A."/>
            <person name="Tracey A."/>
            <person name="Sims Y."/>
            <person name="Jarvis E.D."/>
        </authorList>
    </citation>
    <scope>NUCLEOTIDE SEQUENCE [LARGE SCALE GENOMIC DNA]</scope>
</reference>